<protein>
    <submittedName>
        <fullName evidence="2">Uncharacterized protein</fullName>
    </submittedName>
</protein>
<gene>
    <name evidence="2" type="ORF">JVT61DRAFT_9893</name>
</gene>
<feature type="compositionally biased region" description="Polar residues" evidence="1">
    <location>
        <begin position="268"/>
        <end position="281"/>
    </location>
</feature>
<sequence>MPFVLSAPGMCISPSTGTGTEVSQPYANSIPESDPFASLETRMSLSSGVGPEVSVPHPNLILASNPFGATVPAGSSFTDLMFSNDWPFNDFGDFVTTLPQGPAVSDTPPQPTSPNYVPPTAEDMVAPNTCLNTFTQPQLSLSTVSSPGELALILGQRSSSPSHHFSAIAWPAPFFPPIEPNWIFPVPESSTGQTSPSPSDSHDRQPNVIAQPGLTIPFIDPNWNFPQAAPKSLIPGQATSASNSHDSHTNIIAQPTSSLPPISPNWIFPQTASESSMPGPK</sequence>
<feature type="compositionally biased region" description="Polar residues" evidence="1">
    <location>
        <begin position="188"/>
        <end position="199"/>
    </location>
</feature>
<dbReference type="AlphaFoldDB" id="A0A8I2YFX4"/>
<feature type="compositionally biased region" description="Polar residues" evidence="1">
    <location>
        <begin position="237"/>
        <end position="260"/>
    </location>
</feature>
<evidence type="ECO:0000313" key="2">
    <source>
        <dbReference type="EMBL" id="KAG6371130.1"/>
    </source>
</evidence>
<proteinExistence type="predicted"/>
<dbReference type="Proteomes" id="UP000683000">
    <property type="component" value="Unassembled WGS sequence"/>
</dbReference>
<evidence type="ECO:0000313" key="3">
    <source>
        <dbReference type="Proteomes" id="UP000683000"/>
    </source>
</evidence>
<name>A0A8I2YFX4_9AGAM</name>
<feature type="region of interest" description="Disordered" evidence="1">
    <location>
        <begin position="186"/>
        <end position="208"/>
    </location>
</feature>
<comment type="caution">
    <text evidence="2">The sequence shown here is derived from an EMBL/GenBank/DDBJ whole genome shotgun (WGS) entry which is preliminary data.</text>
</comment>
<evidence type="ECO:0000256" key="1">
    <source>
        <dbReference type="SAM" id="MobiDB-lite"/>
    </source>
</evidence>
<keyword evidence="3" id="KW-1185">Reference proteome</keyword>
<feature type="region of interest" description="Disordered" evidence="1">
    <location>
        <begin position="229"/>
        <end position="281"/>
    </location>
</feature>
<organism evidence="2 3">
    <name type="scientific">Boletus reticuloceps</name>
    <dbReference type="NCBI Taxonomy" id="495285"/>
    <lineage>
        <taxon>Eukaryota</taxon>
        <taxon>Fungi</taxon>
        <taxon>Dikarya</taxon>
        <taxon>Basidiomycota</taxon>
        <taxon>Agaricomycotina</taxon>
        <taxon>Agaricomycetes</taxon>
        <taxon>Agaricomycetidae</taxon>
        <taxon>Boletales</taxon>
        <taxon>Boletineae</taxon>
        <taxon>Boletaceae</taxon>
        <taxon>Boletoideae</taxon>
        <taxon>Boletus</taxon>
    </lineage>
</organism>
<accession>A0A8I2YFX4</accession>
<reference evidence="2" key="1">
    <citation type="submission" date="2021-03" db="EMBL/GenBank/DDBJ databases">
        <title>Evolutionary innovations through gain and loss of genes in the ectomycorrhizal Boletales.</title>
        <authorList>
            <person name="Wu G."/>
            <person name="Miyauchi S."/>
            <person name="Morin E."/>
            <person name="Yang Z.-L."/>
            <person name="Xu J."/>
            <person name="Martin F.M."/>
        </authorList>
    </citation>
    <scope>NUCLEOTIDE SEQUENCE</scope>
    <source>
        <strain evidence="2">BR01</strain>
    </source>
</reference>
<dbReference type="EMBL" id="JAGFBS010000039">
    <property type="protein sequence ID" value="KAG6371130.1"/>
    <property type="molecule type" value="Genomic_DNA"/>
</dbReference>